<comment type="caution">
    <text evidence="1">The sequence shown here is derived from an EMBL/GenBank/DDBJ whole genome shotgun (WGS) entry which is preliminary data.</text>
</comment>
<organism evidence="1 2">
    <name type="scientific">Phytoactinopolyspora halophila</name>
    <dbReference type="NCBI Taxonomy" id="1981511"/>
    <lineage>
        <taxon>Bacteria</taxon>
        <taxon>Bacillati</taxon>
        <taxon>Actinomycetota</taxon>
        <taxon>Actinomycetes</taxon>
        <taxon>Jiangellales</taxon>
        <taxon>Jiangellaceae</taxon>
        <taxon>Phytoactinopolyspora</taxon>
    </lineage>
</organism>
<keyword evidence="2" id="KW-1185">Reference proteome</keyword>
<dbReference type="EMBL" id="QMIG01000022">
    <property type="protein sequence ID" value="RAW11145.1"/>
    <property type="molecule type" value="Genomic_DNA"/>
</dbReference>
<protein>
    <submittedName>
        <fullName evidence="1">Uncharacterized protein</fullName>
    </submittedName>
</protein>
<proteinExistence type="predicted"/>
<dbReference type="AlphaFoldDB" id="A0A329QFB7"/>
<gene>
    <name evidence="1" type="ORF">DPM12_17540</name>
</gene>
<dbReference type="RefSeq" id="WP_112259653.1">
    <property type="nucleotide sequence ID" value="NZ_QMIG01000022.1"/>
</dbReference>
<dbReference type="Proteomes" id="UP000250462">
    <property type="component" value="Unassembled WGS sequence"/>
</dbReference>
<accession>A0A329QFB7</accession>
<reference evidence="1 2" key="1">
    <citation type="submission" date="2018-06" db="EMBL/GenBank/DDBJ databases">
        <title>Phytoactinopolyspora halophila sp. nov., a novel halophilic actinomycete isolated from a saline soil in China.</title>
        <authorList>
            <person name="Tang S.-K."/>
        </authorList>
    </citation>
    <scope>NUCLEOTIDE SEQUENCE [LARGE SCALE GENOMIC DNA]</scope>
    <source>
        <strain evidence="1 2">YIM 96934</strain>
    </source>
</reference>
<evidence type="ECO:0000313" key="1">
    <source>
        <dbReference type="EMBL" id="RAW11145.1"/>
    </source>
</evidence>
<sequence length="130" mass="14550">MSDERLTELEQLIANAGPEPFEAGEPTKSQLTNLAVELAPRLLAEVRRLRSQLELVPRLVDLNKRLARIEQLDEVRKCEEIAAQVEAEIRPLIKTSGMSGGYDCCGCPTYDTILDHAIRIIKEQSEAYAD</sequence>
<evidence type="ECO:0000313" key="2">
    <source>
        <dbReference type="Proteomes" id="UP000250462"/>
    </source>
</evidence>
<name>A0A329QFB7_9ACTN</name>